<accession>A0AA38WM02</accession>
<organism evidence="1 2">
    <name type="scientific">Centaurea solstitialis</name>
    <name type="common">yellow star-thistle</name>
    <dbReference type="NCBI Taxonomy" id="347529"/>
    <lineage>
        <taxon>Eukaryota</taxon>
        <taxon>Viridiplantae</taxon>
        <taxon>Streptophyta</taxon>
        <taxon>Embryophyta</taxon>
        <taxon>Tracheophyta</taxon>
        <taxon>Spermatophyta</taxon>
        <taxon>Magnoliopsida</taxon>
        <taxon>eudicotyledons</taxon>
        <taxon>Gunneridae</taxon>
        <taxon>Pentapetalae</taxon>
        <taxon>asterids</taxon>
        <taxon>campanulids</taxon>
        <taxon>Asterales</taxon>
        <taxon>Asteraceae</taxon>
        <taxon>Carduoideae</taxon>
        <taxon>Cardueae</taxon>
        <taxon>Centaureinae</taxon>
        <taxon>Centaurea</taxon>
    </lineage>
</organism>
<dbReference type="PANTHER" id="PTHR47481">
    <property type="match status" value="1"/>
</dbReference>
<gene>
    <name evidence="1" type="ORF">OSB04_002068</name>
</gene>
<evidence type="ECO:0000313" key="1">
    <source>
        <dbReference type="EMBL" id="KAJ9566102.1"/>
    </source>
</evidence>
<dbReference type="Proteomes" id="UP001172457">
    <property type="component" value="Chromosome 1"/>
</dbReference>
<protein>
    <submittedName>
        <fullName evidence="1">Uncharacterized protein</fullName>
    </submittedName>
</protein>
<comment type="caution">
    <text evidence="1">The sequence shown here is derived from an EMBL/GenBank/DDBJ whole genome shotgun (WGS) entry which is preliminary data.</text>
</comment>
<dbReference type="AlphaFoldDB" id="A0AA38WM02"/>
<evidence type="ECO:0000313" key="2">
    <source>
        <dbReference type="Proteomes" id="UP001172457"/>
    </source>
</evidence>
<dbReference type="EMBL" id="JARYMX010000001">
    <property type="protein sequence ID" value="KAJ9566102.1"/>
    <property type="molecule type" value="Genomic_DNA"/>
</dbReference>
<sequence>MVIFLKLPSMEEPKTPLLLSLQGLYGHIDGSSPIPATEIIVDGKNVPNPALPIWIEKDQRAIILLQASLTEEAFSKVVGLSSSCTIWLAFESVYGNSSMERVQNLRDRLRHLSKGNDTVSDFDRKFKKYL</sequence>
<dbReference type="PANTHER" id="PTHR47481:SF3">
    <property type="entry name" value="GAG-POLYPEPTIDE OF LTR COPIA-TYPE-RELATED"/>
    <property type="match status" value="1"/>
</dbReference>
<dbReference type="Pfam" id="PF14223">
    <property type="entry name" value="Retrotran_gag_2"/>
    <property type="match status" value="1"/>
</dbReference>
<name>A0AA38WM02_9ASTR</name>
<proteinExistence type="predicted"/>
<reference evidence="1" key="1">
    <citation type="submission" date="2023-03" db="EMBL/GenBank/DDBJ databases">
        <title>Chromosome-scale reference genome and RAD-based genetic map of yellow starthistle (Centaurea solstitialis) reveal putative structural variation and QTLs associated with invader traits.</title>
        <authorList>
            <person name="Reatini B."/>
            <person name="Cang F.A."/>
            <person name="Jiang Q."/>
            <person name="Mckibben M.T.W."/>
            <person name="Barker M.S."/>
            <person name="Rieseberg L.H."/>
            <person name="Dlugosch K.M."/>
        </authorList>
    </citation>
    <scope>NUCLEOTIDE SEQUENCE</scope>
    <source>
        <strain evidence="1">CAN-66</strain>
        <tissue evidence="1">Leaf</tissue>
    </source>
</reference>
<keyword evidence="2" id="KW-1185">Reference proteome</keyword>